<keyword evidence="9 14" id="KW-0482">Metalloprotease</keyword>
<dbReference type="Pfam" id="PF01400">
    <property type="entry name" value="Astacin"/>
    <property type="match status" value="1"/>
</dbReference>
<feature type="region of interest" description="Disordered" evidence="16">
    <location>
        <begin position="514"/>
        <end position="540"/>
    </location>
</feature>
<keyword evidence="3" id="KW-0245">EGF-like domain</keyword>
<evidence type="ECO:0000256" key="6">
    <source>
        <dbReference type="ARBA" id="ARBA00022729"/>
    </source>
</evidence>
<organism evidence="20 21">
    <name type="scientific">Steinernema hermaphroditum</name>
    <dbReference type="NCBI Taxonomy" id="289476"/>
    <lineage>
        <taxon>Eukaryota</taxon>
        <taxon>Metazoa</taxon>
        <taxon>Ecdysozoa</taxon>
        <taxon>Nematoda</taxon>
        <taxon>Chromadorea</taxon>
        <taxon>Rhabditida</taxon>
        <taxon>Tylenchina</taxon>
        <taxon>Panagrolaimomorpha</taxon>
        <taxon>Strongyloidoidea</taxon>
        <taxon>Steinernematidae</taxon>
        <taxon>Steinernema</taxon>
    </lineage>
</organism>
<dbReference type="InterPro" id="IPR016187">
    <property type="entry name" value="CTDL_fold"/>
</dbReference>
<feature type="active site" evidence="14">
    <location>
        <position position="231"/>
    </location>
</feature>
<evidence type="ECO:0000313" key="21">
    <source>
        <dbReference type="Proteomes" id="UP001175271"/>
    </source>
</evidence>
<dbReference type="PROSITE" id="PS50041">
    <property type="entry name" value="C_TYPE_LECTIN_2"/>
    <property type="match status" value="1"/>
</dbReference>
<keyword evidence="4 14" id="KW-0645">Protease</keyword>
<dbReference type="PROSITE" id="PS51864">
    <property type="entry name" value="ASTACIN"/>
    <property type="match status" value="1"/>
</dbReference>
<dbReference type="CDD" id="cd04280">
    <property type="entry name" value="ZnMc_astacin_like"/>
    <property type="match status" value="1"/>
</dbReference>
<dbReference type="PROSITE" id="PS01180">
    <property type="entry name" value="CUB"/>
    <property type="match status" value="1"/>
</dbReference>
<comment type="subcellular location">
    <subcellularLocation>
        <location evidence="1 12">Secreted</location>
    </subcellularLocation>
</comment>
<dbReference type="Proteomes" id="UP001175271">
    <property type="component" value="Unassembled WGS sequence"/>
</dbReference>
<evidence type="ECO:0000259" key="18">
    <source>
        <dbReference type="PROSITE" id="PS50041"/>
    </source>
</evidence>
<evidence type="ECO:0000256" key="3">
    <source>
        <dbReference type="ARBA" id="ARBA00022536"/>
    </source>
</evidence>
<dbReference type="SMART" id="SM00235">
    <property type="entry name" value="ZnMc"/>
    <property type="match status" value="1"/>
</dbReference>
<reference evidence="20" key="1">
    <citation type="submission" date="2023-06" db="EMBL/GenBank/DDBJ databases">
        <title>Genomic analysis of the entomopathogenic nematode Steinernema hermaphroditum.</title>
        <authorList>
            <person name="Schwarz E.M."/>
            <person name="Heppert J.K."/>
            <person name="Baniya A."/>
            <person name="Schwartz H.T."/>
            <person name="Tan C.-H."/>
            <person name="Antoshechkin I."/>
            <person name="Sternberg P.W."/>
            <person name="Goodrich-Blair H."/>
            <person name="Dillman A.R."/>
        </authorList>
    </citation>
    <scope>NUCLEOTIDE SEQUENCE</scope>
    <source>
        <strain evidence="20">PS9179</strain>
        <tissue evidence="20">Whole animal</tissue>
    </source>
</reference>
<evidence type="ECO:0000256" key="4">
    <source>
        <dbReference type="ARBA" id="ARBA00022670"/>
    </source>
</evidence>
<dbReference type="SUPFAM" id="SSF55486">
    <property type="entry name" value="Metalloproteases ('zincins'), catalytic domain"/>
    <property type="match status" value="1"/>
</dbReference>
<keyword evidence="11" id="KW-0325">Glycoprotein</keyword>
<dbReference type="Gene3D" id="3.40.390.10">
    <property type="entry name" value="Collagenase (Catalytic Domain)"/>
    <property type="match status" value="1"/>
</dbReference>
<dbReference type="PIRSF" id="PIRSF036365">
    <property type="entry name" value="Astacin_nematoda"/>
    <property type="match status" value="1"/>
</dbReference>
<dbReference type="GO" id="GO:0018996">
    <property type="term" value="P:molting cycle, collagen and cuticulin-based cuticle"/>
    <property type="evidence" value="ECO:0007669"/>
    <property type="project" value="InterPro"/>
</dbReference>
<evidence type="ECO:0000256" key="13">
    <source>
        <dbReference type="PROSITE-ProRule" id="PRU00059"/>
    </source>
</evidence>
<dbReference type="GO" id="GO:0004222">
    <property type="term" value="F:metalloendopeptidase activity"/>
    <property type="evidence" value="ECO:0007669"/>
    <property type="project" value="UniProtKB-UniRule"/>
</dbReference>
<dbReference type="InterPro" id="IPR000742">
    <property type="entry name" value="EGF"/>
</dbReference>
<evidence type="ECO:0000256" key="8">
    <source>
        <dbReference type="ARBA" id="ARBA00022833"/>
    </source>
</evidence>
<dbReference type="PANTHER" id="PTHR10127">
    <property type="entry name" value="DISCOIDIN, CUB, EGF, LAMININ , AND ZINC METALLOPROTEASE DOMAIN CONTAINING"/>
    <property type="match status" value="1"/>
</dbReference>
<evidence type="ECO:0000256" key="10">
    <source>
        <dbReference type="ARBA" id="ARBA00023157"/>
    </source>
</evidence>
<dbReference type="InterPro" id="IPR001506">
    <property type="entry name" value="Peptidase_M12A"/>
</dbReference>
<dbReference type="GO" id="GO:0006508">
    <property type="term" value="P:proteolysis"/>
    <property type="evidence" value="ECO:0007669"/>
    <property type="project" value="UniProtKB-KW"/>
</dbReference>
<keyword evidence="2 12" id="KW-0964">Secreted</keyword>
<keyword evidence="6 12" id="KW-0732">Signal</keyword>
<feature type="domain" description="Peptidase M12A" evidence="19">
    <location>
        <begin position="127"/>
        <end position="335"/>
    </location>
</feature>
<dbReference type="InterPro" id="IPR001304">
    <property type="entry name" value="C-type_lectin-like"/>
</dbReference>
<dbReference type="InterPro" id="IPR024079">
    <property type="entry name" value="MetalloPept_cat_dom_sf"/>
</dbReference>
<dbReference type="InterPro" id="IPR000859">
    <property type="entry name" value="CUB_dom"/>
</dbReference>
<feature type="domain" description="C-type lectin" evidence="18">
    <location>
        <begin position="547"/>
        <end position="664"/>
    </location>
</feature>
<evidence type="ECO:0000256" key="1">
    <source>
        <dbReference type="ARBA" id="ARBA00004613"/>
    </source>
</evidence>
<keyword evidence="10" id="KW-1015">Disulfide bond</keyword>
<dbReference type="InterPro" id="IPR035914">
    <property type="entry name" value="Sperma_CUB_dom_sf"/>
</dbReference>
<evidence type="ECO:0000256" key="15">
    <source>
        <dbReference type="RuleBase" id="RU361183"/>
    </source>
</evidence>
<dbReference type="PROSITE" id="PS01186">
    <property type="entry name" value="EGF_2"/>
    <property type="match status" value="1"/>
</dbReference>
<feature type="signal peptide" evidence="12 15">
    <location>
        <begin position="1"/>
        <end position="16"/>
    </location>
</feature>
<evidence type="ECO:0000256" key="5">
    <source>
        <dbReference type="ARBA" id="ARBA00022723"/>
    </source>
</evidence>
<evidence type="ECO:0000313" key="20">
    <source>
        <dbReference type="EMBL" id="KAK0401953.1"/>
    </source>
</evidence>
<protein>
    <recommendedName>
        <fullName evidence="12">Zinc metalloproteinase</fullName>
    </recommendedName>
</protein>
<comment type="caution">
    <text evidence="13">Lacks conserved residue(s) required for the propagation of feature annotation.</text>
</comment>
<feature type="binding site" evidence="14">
    <location>
        <position position="230"/>
    </location>
    <ligand>
        <name>Zn(2+)</name>
        <dbReference type="ChEBI" id="CHEBI:29105"/>
        <note>catalytic</note>
    </ligand>
</feature>
<evidence type="ECO:0000259" key="19">
    <source>
        <dbReference type="PROSITE" id="PS51864"/>
    </source>
</evidence>
<dbReference type="CDD" id="cd00037">
    <property type="entry name" value="CLECT"/>
    <property type="match status" value="1"/>
</dbReference>
<comment type="caution">
    <text evidence="20">The sequence shown here is derived from an EMBL/GenBank/DDBJ whole genome shotgun (WGS) entry which is preliminary data.</text>
</comment>
<dbReference type="SUPFAM" id="SSF56436">
    <property type="entry name" value="C-type lectin-like"/>
    <property type="match status" value="1"/>
</dbReference>
<dbReference type="AlphaFoldDB" id="A0AA39HBU7"/>
<dbReference type="SUPFAM" id="SSF49854">
    <property type="entry name" value="Spermadhesin, CUB domain"/>
    <property type="match status" value="1"/>
</dbReference>
<keyword evidence="5 14" id="KW-0479">Metal-binding</keyword>
<dbReference type="Pfam" id="PF00059">
    <property type="entry name" value="Lectin_C"/>
    <property type="match status" value="1"/>
</dbReference>
<name>A0AA39HBU7_9BILA</name>
<dbReference type="InterPro" id="IPR017050">
    <property type="entry name" value="Metallopeptidase_nem"/>
</dbReference>
<feature type="domain" description="CUB" evidence="17">
    <location>
        <begin position="382"/>
        <end position="508"/>
    </location>
</feature>
<dbReference type="InterPro" id="IPR034035">
    <property type="entry name" value="Astacin-like_dom"/>
</dbReference>
<dbReference type="InterPro" id="IPR006026">
    <property type="entry name" value="Peptidase_Metallo"/>
</dbReference>
<feature type="binding site" evidence="14">
    <location>
        <position position="234"/>
    </location>
    <ligand>
        <name>Zn(2+)</name>
        <dbReference type="ChEBI" id="CHEBI:29105"/>
        <note>catalytic</note>
    </ligand>
</feature>
<dbReference type="PRINTS" id="PR00480">
    <property type="entry name" value="ASTACIN"/>
</dbReference>
<feature type="binding site" evidence="14">
    <location>
        <position position="240"/>
    </location>
    <ligand>
        <name>Zn(2+)</name>
        <dbReference type="ChEBI" id="CHEBI:29105"/>
        <note>catalytic</note>
    </ligand>
</feature>
<dbReference type="GO" id="GO:0005576">
    <property type="term" value="C:extracellular region"/>
    <property type="evidence" value="ECO:0007669"/>
    <property type="project" value="UniProtKB-SubCell"/>
</dbReference>
<evidence type="ECO:0000256" key="12">
    <source>
        <dbReference type="PIRNR" id="PIRNR036365"/>
    </source>
</evidence>
<keyword evidence="8 14" id="KW-0862">Zinc</keyword>
<accession>A0AA39HBU7</accession>
<dbReference type="PROSITE" id="PS00022">
    <property type="entry name" value="EGF_1"/>
    <property type="match status" value="1"/>
</dbReference>
<dbReference type="EMBL" id="JAUCMV010000004">
    <property type="protein sequence ID" value="KAK0401953.1"/>
    <property type="molecule type" value="Genomic_DNA"/>
</dbReference>
<evidence type="ECO:0000256" key="2">
    <source>
        <dbReference type="ARBA" id="ARBA00022525"/>
    </source>
</evidence>
<comment type="cofactor">
    <cofactor evidence="14 15">
        <name>Zn(2+)</name>
        <dbReference type="ChEBI" id="CHEBI:29105"/>
    </cofactor>
    <text evidence="14 15">Binds 1 zinc ion per subunit.</text>
</comment>
<keyword evidence="21" id="KW-1185">Reference proteome</keyword>
<dbReference type="SMART" id="SM00034">
    <property type="entry name" value="CLECT"/>
    <property type="match status" value="1"/>
</dbReference>
<evidence type="ECO:0000256" key="16">
    <source>
        <dbReference type="SAM" id="MobiDB-lite"/>
    </source>
</evidence>
<gene>
    <name evidence="20" type="ORF">QR680_016064</name>
</gene>
<feature type="chain" id="PRO_5041484306" description="Zinc metalloproteinase" evidence="12 15">
    <location>
        <begin position="17"/>
        <end position="666"/>
    </location>
</feature>
<evidence type="ECO:0000256" key="7">
    <source>
        <dbReference type="ARBA" id="ARBA00022801"/>
    </source>
</evidence>
<evidence type="ECO:0000256" key="11">
    <source>
        <dbReference type="ARBA" id="ARBA00023180"/>
    </source>
</evidence>
<keyword evidence="7 14" id="KW-0378">Hydrolase</keyword>
<dbReference type="GO" id="GO:0008270">
    <property type="term" value="F:zinc ion binding"/>
    <property type="evidence" value="ECO:0007669"/>
    <property type="project" value="UniProtKB-UniRule"/>
</dbReference>
<dbReference type="InterPro" id="IPR016186">
    <property type="entry name" value="C-type_lectin-like/link_sf"/>
</dbReference>
<evidence type="ECO:0000259" key="17">
    <source>
        <dbReference type="PROSITE" id="PS01180"/>
    </source>
</evidence>
<dbReference type="PANTHER" id="PTHR10127:SF875">
    <property type="entry name" value="ZINC METALLOPROTEINASE NAS-28"/>
    <property type="match status" value="1"/>
</dbReference>
<proteinExistence type="predicted"/>
<dbReference type="Gene3D" id="2.60.120.290">
    <property type="entry name" value="Spermadhesin, CUB domain"/>
    <property type="match status" value="1"/>
</dbReference>
<sequence length="666" mass="75991">MRILLFVLLVSTQAFALQDGPSLRGRDLLKEVLPEFQDVDEVAELIAAHKWKKEERIAREHDAVYDEEIAKTIDEVKKLNPKPLPDSARKSIVEINSALGLDEVLVEGDILMTAEEAKRYFEVQERRSKRQAYQRWDFPKSLWSDGVYYTYDPALNQKGIDAVEDAIAFWQKHTCVRFHRVQNGASVPFDPLLIFYPSWGCFSGIGRNHYAKEQRVSIGPGCEYVSVATHEIAHALGFMHEQSRWDRDNYLWVDLNNVIPNKTHNYNKYDEKENDNYGKQYDFSGIMHYEDNSFAINYSVPAMYARNSAYQMSIGGAEIPAYGDIYEMNMLYSCYDKCANSRTVCQNEGRPDPNNCAVCQCPSGFGGRDCSEREAPSAGLTCGETLQASDSWQQLSSKGVVGRGGYQSGNVSDPAHCTWHIKAPAGKRIQYYVTEVRVDYNADILCTRACYYGGLNIKGLEKTWIPQGMRFCCKDQFNRVMITASDLLVVQPWNNFRYTDFSIMYKIDGAVQPPTTKKTTTTTTTKSTLKPTTTTRPVTTSEPGQVFGYNDYIFSTFKKTFQDAEDFCKSHNSHLISLHDKATENEIAELFSRIERNKYKAYWIGLHKPQGINSRFSWVDGSSLDYTNWMKGSPRDTPSEECGVHWYSEWVGLSCQLKNPFVCKRD</sequence>
<evidence type="ECO:0000256" key="14">
    <source>
        <dbReference type="PROSITE-ProRule" id="PRU01211"/>
    </source>
</evidence>
<evidence type="ECO:0000256" key="9">
    <source>
        <dbReference type="ARBA" id="ARBA00023049"/>
    </source>
</evidence>
<dbReference type="Gene3D" id="3.10.100.10">
    <property type="entry name" value="Mannose-Binding Protein A, subunit A"/>
    <property type="match status" value="1"/>
</dbReference>